<evidence type="ECO:0000313" key="2">
    <source>
        <dbReference type="Proteomes" id="UP001056201"/>
    </source>
</evidence>
<proteinExistence type="predicted"/>
<dbReference type="RefSeq" id="WP_250198408.1">
    <property type="nucleotide sequence ID" value="NZ_CP097636.1"/>
</dbReference>
<organism evidence="1 2">
    <name type="scientific">Aquincola tertiaricarbonis</name>
    <dbReference type="NCBI Taxonomy" id="391953"/>
    <lineage>
        <taxon>Bacteria</taxon>
        <taxon>Pseudomonadati</taxon>
        <taxon>Pseudomonadota</taxon>
        <taxon>Betaproteobacteria</taxon>
        <taxon>Burkholderiales</taxon>
        <taxon>Sphaerotilaceae</taxon>
        <taxon>Aquincola</taxon>
    </lineage>
</organism>
<accession>A0ABY4SEN3</accession>
<keyword evidence="2" id="KW-1185">Reference proteome</keyword>
<dbReference type="Proteomes" id="UP001056201">
    <property type="component" value="Chromosome 2"/>
</dbReference>
<gene>
    <name evidence="1" type="ORF">MW290_14365</name>
</gene>
<evidence type="ECO:0000313" key="1">
    <source>
        <dbReference type="EMBL" id="URI10203.1"/>
    </source>
</evidence>
<protein>
    <submittedName>
        <fullName evidence="1">Uncharacterized protein</fullName>
    </submittedName>
</protein>
<dbReference type="EMBL" id="CP097636">
    <property type="protein sequence ID" value="URI10203.1"/>
    <property type="molecule type" value="Genomic_DNA"/>
</dbReference>
<name>A0ABY4SEN3_AQUTE</name>
<reference evidence="1" key="1">
    <citation type="submission" date="2022-05" db="EMBL/GenBank/DDBJ databases">
        <title>An RpoN-dependent PEP-CTERM gene is involved in floc formation of an Aquincola tertiaricarbonis strain.</title>
        <authorList>
            <person name="Qiu D."/>
            <person name="Xia M."/>
        </authorList>
    </citation>
    <scope>NUCLEOTIDE SEQUENCE</scope>
    <source>
        <strain evidence="1">RN12</strain>
    </source>
</reference>
<sequence length="93" mass="10312">MDEMHMRSLGLQPRSWAEVHTVTGGGIATEFPAYEVGITLGGQASPNTRRFQLLIGGQPFINQPFDGLIGRDILNVCRIGWNGPAREIRIDYE</sequence>